<dbReference type="OrthoDB" id="10613154at2759"/>
<sequence>MPSGTLYLSPNATSPDEVKMSFLRSSLLEMALPLSTQTTDIPQISSLLQLVYLSYKSKNTQPPYQPYPFTSSLHTWEVLLEESECRVVSQDKVRKLQLIVLLFKPFEAGMEWAAGTKLKGSFTFLEASPSSLMIIIEVALYTEASATWMLESQVTILV</sequence>
<accession>A0A6J5WKB6</accession>
<reference evidence="2" key="1">
    <citation type="journal article" date="2020" name="Genome Biol.">
        <title>Gamete binning: chromosome-level and haplotype-resolved genome assembly enabled by high-throughput single-cell sequencing of gamete genomes.</title>
        <authorList>
            <person name="Campoy J.A."/>
            <person name="Sun H."/>
            <person name="Goel M."/>
            <person name="Jiao W.-B."/>
            <person name="Folz-Donahue K."/>
            <person name="Wang N."/>
            <person name="Rubio M."/>
            <person name="Liu C."/>
            <person name="Kukat C."/>
            <person name="Ruiz D."/>
            <person name="Huettel B."/>
            <person name="Schneeberger K."/>
        </authorList>
    </citation>
    <scope>NUCLEOTIDE SEQUENCE [LARGE SCALE GENOMIC DNA]</scope>
    <source>
        <strain evidence="2">cv. Rojo Pasion</strain>
    </source>
</reference>
<evidence type="ECO:0000313" key="1">
    <source>
        <dbReference type="EMBL" id="CAB4300803.1"/>
    </source>
</evidence>
<gene>
    <name evidence="1" type="ORF">ORAREDHAP_LOCUS16080</name>
</gene>
<proteinExistence type="predicted"/>
<dbReference type="Proteomes" id="UP000507245">
    <property type="component" value="Unassembled WGS sequence"/>
</dbReference>
<dbReference type="AlphaFoldDB" id="A0A6J5WKB6"/>
<protein>
    <submittedName>
        <fullName evidence="1">Uncharacterized protein</fullName>
    </submittedName>
</protein>
<evidence type="ECO:0000313" key="2">
    <source>
        <dbReference type="Proteomes" id="UP000507245"/>
    </source>
</evidence>
<organism evidence="1 2">
    <name type="scientific">Prunus armeniaca</name>
    <name type="common">Apricot</name>
    <name type="synonym">Armeniaca vulgaris</name>
    <dbReference type="NCBI Taxonomy" id="36596"/>
    <lineage>
        <taxon>Eukaryota</taxon>
        <taxon>Viridiplantae</taxon>
        <taxon>Streptophyta</taxon>
        <taxon>Embryophyta</taxon>
        <taxon>Tracheophyta</taxon>
        <taxon>Spermatophyta</taxon>
        <taxon>Magnoliopsida</taxon>
        <taxon>eudicotyledons</taxon>
        <taxon>Gunneridae</taxon>
        <taxon>Pentapetalae</taxon>
        <taxon>rosids</taxon>
        <taxon>fabids</taxon>
        <taxon>Rosales</taxon>
        <taxon>Rosaceae</taxon>
        <taxon>Amygdaloideae</taxon>
        <taxon>Amygdaleae</taxon>
        <taxon>Prunus</taxon>
    </lineage>
</organism>
<dbReference type="EMBL" id="CAEKKB010000002">
    <property type="protein sequence ID" value="CAB4300803.1"/>
    <property type="molecule type" value="Genomic_DNA"/>
</dbReference>
<keyword evidence="2" id="KW-1185">Reference proteome</keyword>
<name>A0A6J5WKB6_PRUAR</name>